<dbReference type="HOGENOM" id="CLU_183514_1_0_6"/>
<dbReference type="AlphaFoldDB" id="A4BUB8"/>
<evidence type="ECO:0000313" key="1">
    <source>
        <dbReference type="EMBL" id="EAR20632.1"/>
    </source>
</evidence>
<dbReference type="RefSeq" id="WP_004999281.1">
    <property type="nucleotide sequence ID" value="NZ_CH672427.1"/>
</dbReference>
<keyword evidence="2" id="KW-1185">Reference proteome</keyword>
<dbReference type="OrthoDB" id="9807866at2"/>
<dbReference type="PROSITE" id="PS51257">
    <property type="entry name" value="PROKAR_LIPOPROTEIN"/>
    <property type="match status" value="1"/>
</dbReference>
<protein>
    <recommendedName>
        <fullName evidence="3">YnbE-like lipoprotein</fullName>
    </recommendedName>
</protein>
<evidence type="ECO:0008006" key="3">
    <source>
        <dbReference type="Google" id="ProtNLM"/>
    </source>
</evidence>
<dbReference type="STRING" id="314278.NB231_01908"/>
<proteinExistence type="predicted"/>
<dbReference type="Proteomes" id="UP000003374">
    <property type="component" value="Unassembled WGS sequence"/>
</dbReference>
<evidence type="ECO:0000313" key="2">
    <source>
        <dbReference type="Proteomes" id="UP000003374"/>
    </source>
</evidence>
<reference evidence="1 2" key="1">
    <citation type="submission" date="2006-02" db="EMBL/GenBank/DDBJ databases">
        <authorList>
            <person name="Waterbury J."/>
            <person name="Ferriera S."/>
            <person name="Johnson J."/>
            <person name="Kravitz S."/>
            <person name="Halpern A."/>
            <person name="Remington K."/>
            <person name="Beeson K."/>
            <person name="Tran B."/>
            <person name="Rogers Y.-H."/>
            <person name="Friedman R."/>
            <person name="Venter J.C."/>
        </authorList>
    </citation>
    <scope>NUCLEOTIDE SEQUENCE [LARGE SCALE GENOMIC DNA]</scope>
    <source>
        <strain evidence="1 2">Nb-231</strain>
    </source>
</reference>
<dbReference type="EMBL" id="AAOF01000018">
    <property type="protein sequence ID" value="EAR20632.1"/>
    <property type="molecule type" value="Genomic_DNA"/>
</dbReference>
<accession>A4BUB8</accession>
<comment type="caution">
    <text evidence="1">The sequence shown here is derived from an EMBL/GenBank/DDBJ whole genome shotgun (WGS) entry which is preliminary data.</text>
</comment>
<organism evidence="1 2">
    <name type="scientific">Nitrococcus mobilis Nb-231</name>
    <dbReference type="NCBI Taxonomy" id="314278"/>
    <lineage>
        <taxon>Bacteria</taxon>
        <taxon>Pseudomonadati</taxon>
        <taxon>Pseudomonadota</taxon>
        <taxon>Gammaproteobacteria</taxon>
        <taxon>Chromatiales</taxon>
        <taxon>Ectothiorhodospiraceae</taxon>
        <taxon>Nitrococcus</taxon>
    </lineage>
</organism>
<gene>
    <name evidence="1" type="ORF">NB231_01908</name>
</gene>
<sequence length="82" mass="8988">MIHRLKSGGALLLVLGTLLGGCSPTVKLQAPDEPIRFDVNINITEQKRLQIDQELLELIKRNPELFGVTPEQLPNAATGSEK</sequence>
<name>A4BUB8_9GAMM</name>